<sequence length="98" mass="11374">MRRTRDGGQGMLQSWIVCMRKMGWHGEQDRGRFATTRDSEERLSPILAGQDDIEQSESSFTETHLDHINRDVDHSILAHHRRSRRVNLNTQESAVTTE</sequence>
<protein>
    <submittedName>
        <fullName evidence="1">Uncharacterized protein</fullName>
    </submittedName>
</protein>
<dbReference type="Proteomes" id="UP000183567">
    <property type="component" value="Unassembled WGS sequence"/>
</dbReference>
<proteinExistence type="predicted"/>
<gene>
    <name evidence="1" type="ORF">AZE42_09723</name>
</gene>
<organism evidence="1 2">
    <name type="scientific">Rhizopogon vesiculosus</name>
    <dbReference type="NCBI Taxonomy" id="180088"/>
    <lineage>
        <taxon>Eukaryota</taxon>
        <taxon>Fungi</taxon>
        <taxon>Dikarya</taxon>
        <taxon>Basidiomycota</taxon>
        <taxon>Agaricomycotina</taxon>
        <taxon>Agaricomycetes</taxon>
        <taxon>Agaricomycetidae</taxon>
        <taxon>Boletales</taxon>
        <taxon>Suillineae</taxon>
        <taxon>Rhizopogonaceae</taxon>
        <taxon>Rhizopogon</taxon>
    </lineage>
</organism>
<accession>A0A1J8QVP9</accession>
<dbReference type="EMBL" id="LVVM01004095">
    <property type="protein sequence ID" value="OJA13578.1"/>
    <property type="molecule type" value="Genomic_DNA"/>
</dbReference>
<keyword evidence="2" id="KW-1185">Reference proteome</keyword>
<evidence type="ECO:0000313" key="2">
    <source>
        <dbReference type="Proteomes" id="UP000183567"/>
    </source>
</evidence>
<name>A0A1J8QVP9_9AGAM</name>
<dbReference type="AlphaFoldDB" id="A0A1J8QVP9"/>
<comment type="caution">
    <text evidence="1">The sequence shown here is derived from an EMBL/GenBank/DDBJ whole genome shotgun (WGS) entry which is preliminary data.</text>
</comment>
<reference evidence="1 2" key="1">
    <citation type="submission" date="2016-03" db="EMBL/GenBank/DDBJ databases">
        <title>Comparative genomics of the ectomycorrhizal sister species Rhizopogon vinicolor and Rhizopogon vesiculosus (Basidiomycota: Boletales) reveals a divergence of the mating type B locus.</title>
        <authorList>
            <person name="Mujic A.B."/>
            <person name="Kuo A."/>
            <person name="Tritt A."/>
            <person name="Lipzen A."/>
            <person name="Chen C."/>
            <person name="Johnson J."/>
            <person name="Sharma A."/>
            <person name="Barry K."/>
            <person name="Grigoriev I.V."/>
            <person name="Spatafora J.W."/>
        </authorList>
    </citation>
    <scope>NUCLEOTIDE SEQUENCE [LARGE SCALE GENOMIC DNA]</scope>
    <source>
        <strain evidence="1 2">AM-OR11-056</strain>
    </source>
</reference>
<dbReference type="OrthoDB" id="10514324at2759"/>
<evidence type="ECO:0000313" key="1">
    <source>
        <dbReference type="EMBL" id="OJA13578.1"/>
    </source>
</evidence>